<feature type="compositionally biased region" description="Polar residues" evidence="1">
    <location>
        <begin position="12"/>
        <end position="22"/>
    </location>
</feature>
<gene>
    <name evidence="2" type="ORF">CRG98_019144</name>
</gene>
<feature type="region of interest" description="Disordered" evidence="1">
    <location>
        <begin position="1"/>
        <end position="22"/>
    </location>
</feature>
<dbReference type="Proteomes" id="UP000233551">
    <property type="component" value="Unassembled WGS sequence"/>
</dbReference>
<evidence type="ECO:0000313" key="2">
    <source>
        <dbReference type="EMBL" id="PKI60490.1"/>
    </source>
</evidence>
<accession>A0A2I0JXA0</accession>
<keyword evidence="3" id="KW-1185">Reference proteome</keyword>
<dbReference type="AlphaFoldDB" id="A0A2I0JXA0"/>
<organism evidence="2 3">
    <name type="scientific">Punica granatum</name>
    <name type="common">Pomegranate</name>
    <dbReference type="NCBI Taxonomy" id="22663"/>
    <lineage>
        <taxon>Eukaryota</taxon>
        <taxon>Viridiplantae</taxon>
        <taxon>Streptophyta</taxon>
        <taxon>Embryophyta</taxon>
        <taxon>Tracheophyta</taxon>
        <taxon>Spermatophyta</taxon>
        <taxon>Magnoliopsida</taxon>
        <taxon>eudicotyledons</taxon>
        <taxon>Gunneridae</taxon>
        <taxon>Pentapetalae</taxon>
        <taxon>rosids</taxon>
        <taxon>malvids</taxon>
        <taxon>Myrtales</taxon>
        <taxon>Lythraceae</taxon>
        <taxon>Punica</taxon>
    </lineage>
</organism>
<comment type="caution">
    <text evidence="2">The sequence shown here is derived from an EMBL/GenBank/DDBJ whole genome shotgun (WGS) entry which is preliminary data.</text>
</comment>
<name>A0A2I0JXA0_PUNGR</name>
<dbReference type="EMBL" id="PGOL01001148">
    <property type="protein sequence ID" value="PKI60490.1"/>
    <property type="molecule type" value="Genomic_DNA"/>
</dbReference>
<evidence type="ECO:0000313" key="3">
    <source>
        <dbReference type="Proteomes" id="UP000233551"/>
    </source>
</evidence>
<feature type="region of interest" description="Disordered" evidence="1">
    <location>
        <begin position="48"/>
        <end position="68"/>
    </location>
</feature>
<proteinExistence type="predicted"/>
<reference evidence="2 3" key="1">
    <citation type="submission" date="2017-11" db="EMBL/GenBank/DDBJ databases">
        <title>De-novo sequencing of pomegranate (Punica granatum L.) genome.</title>
        <authorList>
            <person name="Akparov Z."/>
            <person name="Amiraslanov A."/>
            <person name="Hajiyeva S."/>
            <person name="Abbasov M."/>
            <person name="Kaur K."/>
            <person name="Hamwieh A."/>
            <person name="Solovyev V."/>
            <person name="Salamov A."/>
            <person name="Braich B."/>
            <person name="Kosarev P."/>
            <person name="Mahmoud A."/>
            <person name="Hajiyev E."/>
            <person name="Babayeva S."/>
            <person name="Izzatullayeva V."/>
            <person name="Mammadov A."/>
            <person name="Mammadov A."/>
            <person name="Sharifova S."/>
            <person name="Ojaghi J."/>
            <person name="Eynullazada K."/>
            <person name="Bayramov B."/>
            <person name="Abdulazimova A."/>
            <person name="Shahmuradov I."/>
        </authorList>
    </citation>
    <scope>NUCLEOTIDE SEQUENCE [LARGE SCALE GENOMIC DNA]</scope>
    <source>
        <strain evidence="3">cv. AG2017</strain>
        <tissue evidence="2">Leaf</tissue>
    </source>
</reference>
<protein>
    <submittedName>
        <fullName evidence="2">Uncharacterized protein</fullName>
    </submittedName>
</protein>
<evidence type="ECO:0000256" key="1">
    <source>
        <dbReference type="SAM" id="MobiDB-lite"/>
    </source>
</evidence>
<sequence>MEEGADEDGNDKNQACPSLQQPQVKSAYTYRLEYSFEQEIMDRFCEGRSTKLSTEGASASDLHRRLRD</sequence>